<dbReference type="NCBIfam" id="TIGR00026">
    <property type="entry name" value="hi_GC_TIGR00026"/>
    <property type="match status" value="1"/>
</dbReference>
<name>A0A0T9XGG6_MYCTX</name>
<dbReference type="GO" id="GO:0016491">
    <property type="term" value="F:oxidoreductase activity"/>
    <property type="evidence" value="ECO:0007669"/>
    <property type="project" value="UniProtKB-KW"/>
</dbReference>
<evidence type="ECO:0000313" key="5">
    <source>
        <dbReference type="EMBL" id="CFE37853.1"/>
    </source>
</evidence>
<evidence type="ECO:0000313" key="12">
    <source>
        <dbReference type="EMBL" id="COV93739.1"/>
    </source>
</evidence>
<evidence type="ECO:0000313" key="18">
    <source>
        <dbReference type="Proteomes" id="UP000039217"/>
    </source>
</evidence>
<evidence type="ECO:0000313" key="17">
    <source>
        <dbReference type="Proteomes" id="UP000039021"/>
    </source>
</evidence>
<gene>
    <name evidence="10" type="primary">ddn_2</name>
    <name evidence="5" type="synonym">ddn_1</name>
    <name evidence="7" type="synonym">ddn_3</name>
    <name evidence="6" type="ORF">ERS007657_01255</name>
    <name evidence="9" type="ORF">ERS007661_00850</name>
    <name evidence="12" type="ORF">ERS007679_02738</name>
    <name evidence="5" type="ORF">ERS007681_00842</name>
    <name evidence="10" type="ORF">ERS007703_00838</name>
    <name evidence="11" type="ORF">ERS007720_00204</name>
    <name evidence="14" type="ORF">ERS007739_00320</name>
    <name evidence="13" type="ORF">ERS007741_02307</name>
    <name evidence="8" type="ORF">ERS027659_04803</name>
    <name evidence="7" type="ORF">ERS027661_03720</name>
    <name evidence="15" type="ORF">J8J21_17190</name>
</gene>
<dbReference type="Pfam" id="PF04075">
    <property type="entry name" value="F420H2_quin_red"/>
    <property type="match status" value="1"/>
</dbReference>
<accession>A0A0T9XGG6</accession>
<evidence type="ECO:0000313" key="19">
    <source>
        <dbReference type="Proteomes" id="UP000044938"/>
    </source>
</evidence>
<dbReference type="Proteomes" id="UP000045842">
    <property type="component" value="Unassembled WGS sequence"/>
</dbReference>
<dbReference type="GO" id="GO:0005886">
    <property type="term" value="C:plasma membrane"/>
    <property type="evidence" value="ECO:0007669"/>
    <property type="project" value="TreeGrafter"/>
</dbReference>
<dbReference type="EMBL" id="CNFT01001919">
    <property type="protein sequence ID" value="CKT76076.1"/>
    <property type="molecule type" value="Genomic_DNA"/>
</dbReference>
<sequence length="171" mass="19392">MPCSFSSREAISHDHQSHAQTSWIRRSSPPFRGIGRAHPWIYHRTGGRVGCKLRLGAGFRKPVPTLLLEHRSRKSGKNFVAPLLYITDRNNVIVVASALGQAENPQWYRNLPPNPDTHIQIGSDRRPVRAVVASSDERARLWPRPVDAYADFDSCQSWTERGIPVIILRPR</sequence>
<reference evidence="15 26" key="4">
    <citation type="submission" date="2021-03" db="EMBL/GenBank/DDBJ databases">
        <title>Whole Genome Sequencing of Mycobacterium tuberculosis clinical isolates from Arunachal Pradesh, India.</title>
        <authorList>
            <person name="Singh S."/>
            <person name="Mudliar S.R."/>
            <person name="Kulsum U."/>
            <person name="Rufai S.B."/>
            <person name="Singh P.K."/>
            <person name="Umpo M."/>
            <person name="Nyori M."/>
        </authorList>
    </citation>
    <scope>NUCLEOTIDE SEQUENCE [LARGE SCALE GENOMIC DNA]</scope>
    <source>
        <strain evidence="15 26">OMICS/BPL/0142/20/SP</strain>
    </source>
</reference>
<dbReference type="Proteomes" id="UP000048600">
    <property type="component" value="Unassembled WGS sequence"/>
</dbReference>
<evidence type="ECO:0000313" key="14">
    <source>
        <dbReference type="EMBL" id="COW91438.1"/>
    </source>
</evidence>
<dbReference type="EMBL" id="CFOE01000069">
    <property type="protein sequence ID" value="CFE37853.1"/>
    <property type="molecule type" value="Genomic_DNA"/>
</dbReference>
<dbReference type="EMBL" id="CSBK01000086">
    <property type="protein sequence ID" value="COW91438.1"/>
    <property type="molecule type" value="Genomic_DNA"/>
</dbReference>
<comment type="catalytic activity">
    <reaction evidence="3">
        <text>oxidized coenzyme F420-(gamma-L-Glu)(n) + a quinol + H(+) = reduced coenzyme F420-(gamma-L-Glu)(n) + a quinone</text>
        <dbReference type="Rhea" id="RHEA:39663"/>
        <dbReference type="Rhea" id="RHEA-COMP:12939"/>
        <dbReference type="Rhea" id="RHEA-COMP:14378"/>
        <dbReference type="ChEBI" id="CHEBI:15378"/>
        <dbReference type="ChEBI" id="CHEBI:24646"/>
        <dbReference type="ChEBI" id="CHEBI:132124"/>
        <dbReference type="ChEBI" id="CHEBI:133980"/>
        <dbReference type="ChEBI" id="CHEBI:139511"/>
    </reaction>
</comment>
<dbReference type="GO" id="GO:0070967">
    <property type="term" value="F:coenzyme F420 binding"/>
    <property type="evidence" value="ECO:0007669"/>
    <property type="project" value="TreeGrafter"/>
</dbReference>
<evidence type="ECO:0000313" key="22">
    <source>
        <dbReference type="Proteomes" id="UP000048289"/>
    </source>
</evidence>
<evidence type="ECO:0000313" key="23">
    <source>
        <dbReference type="Proteomes" id="UP000048600"/>
    </source>
</evidence>
<keyword evidence="2 10" id="KW-0560">Oxidoreductase</keyword>
<evidence type="ECO:0000313" key="26">
    <source>
        <dbReference type="Proteomes" id="UP000671119"/>
    </source>
</evidence>
<dbReference type="Proteomes" id="UP000048289">
    <property type="component" value="Unassembled WGS sequence"/>
</dbReference>
<evidence type="ECO:0000313" key="11">
    <source>
        <dbReference type="EMBL" id="COV42953.1"/>
    </source>
</evidence>
<evidence type="ECO:0000256" key="2">
    <source>
        <dbReference type="ARBA" id="ARBA00023002"/>
    </source>
</evidence>
<protein>
    <submittedName>
        <fullName evidence="10">Deazaflavin-dependent nitroreductase</fullName>
        <ecNumber evidence="10">1.-.-.-</ecNumber>
    </submittedName>
    <submittedName>
        <fullName evidence="15">Nitroreductase family deazaflavin-dependent oxidoreductase</fullName>
    </submittedName>
</protein>
<evidence type="ECO:0000256" key="4">
    <source>
        <dbReference type="SAM" id="MobiDB-lite"/>
    </source>
</evidence>
<evidence type="ECO:0000313" key="6">
    <source>
        <dbReference type="EMBL" id="CFR74180.1"/>
    </source>
</evidence>
<feature type="region of interest" description="Disordered" evidence="4">
    <location>
        <begin position="1"/>
        <end position="26"/>
    </location>
</feature>
<dbReference type="PATRIC" id="fig|1773.212.peg.1077"/>
<reference evidence="14" key="3">
    <citation type="submission" date="2015-03" db="EMBL/GenBank/DDBJ databases">
        <authorList>
            <consortium name="Pathogen Informatics"/>
            <person name="Murphy D."/>
        </authorList>
    </citation>
    <scope>NUCLEOTIDE SEQUENCE</scope>
    <source>
        <strain evidence="14">N09902308</strain>
    </source>
</reference>
<organism evidence="10 16">
    <name type="scientific">Mycobacterium tuberculosis</name>
    <dbReference type="NCBI Taxonomy" id="1773"/>
    <lineage>
        <taxon>Bacteria</taxon>
        <taxon>Bacillati</taxon>
        <taxon>Actinomycetota</taxon>
        <taxon>Actinomycetes</taxon>
        <taxon>Mycobacteriales</taxon>
        <taxon>Mycobacteriaceae</taxon>
        <taxon>Mycobacterium</taxon>
        <taxon>Mycobacterium tuberculosis complex</taxon>
    </lineage>
</organism>
<dbReference type="PANTHER" id="PTHR39428">
    <property type="entry name" value="F420H(2)-DEPENDENT QUINONE REDUCTASE RV1261C"/>
    <property type="match status" value="1"/>
</dbReference>
<dbReference type="Proteomes" id="UP000039217">
    <property type="component" value="Unassembled WGS sequence"/>
</dbReference>
<evidence type="ECO:0000313" key="16">
    <source>
        <dbReference type="Proteomes" id="UP000038802"/>
    </source>
</evidence>
<evidence type="ECO:0000313" key="10">
    <source>
        <dbReference type="EMBL" id="COV21499.1"/>
    </source>
</evidence>
<dbReference type="EMBL" id="CNFU01001044">
    <property type="protein sequence ID" value="CKS93676.1"/>
    <property type="molecule type" value="Genomic_DNA"/>
</dbReference>
<dbReference type="STRING" id="115862.BBG46_16550"/>
<comment type="similarity">
    <text evidence="1">Belongs to the F420H(2)-dependent quinone reductase family.</text>
</comment>
<dbReference type="EMBL" id="CSAD01000409">
    <property type="protein sequence ID" value="COV93739.1"/>
    <property type="molecule type" value="Genomic_DNA"/>
</dbReference>
<dbReference type="InterPro" id="IPR012349">
    <property type="entry name" value="Split_barrel_FMN-bd"/>
</dbReference>
<evidence type="ECO:0000313" key="20">
    <source>
        <dbReference type="Proteomes" id="UP000045842"/>
    </source>
</evidence>
<dbReference type="Proteomes" id="UP000046680">
    <property type="component" value="Unassembled WGS sequence"/>
</dbReference>
<dbReference type="InterPro" id="IPR004378">
    <property type="entry name" value="F420H2_quin_Rdtase"/>
</dbReference>
<evidence type="ECO:0000313" key="7">
    <source>
        <dbReference type="EMBL" id="CKS93676.1"/>
    </source>
</evidence>
<evidence type="ECO:0000313" key="8">
    <source>
        <dbReference type="EMBL" id="CKT76076.1"/>
    </source>
</evidence>
<dbReference type="PANTHER" id="PTHR39428:SF3">
    <property type="entry name" value="DEAZAFLAVIN-DEPENDENT NITROREDUCTASE"/>
    <property type="match status" value="1"/>
</dbReference>
<reference evidence="16 17" key="1">
    <citation type="submission" date="2015-03" db="EMBL/GenBank/DDBJ databases">
        <authorList>
            <consortium name="Pathogen Informatics"/>
        </authorList>
    </citation>
    <scope>NUCLEOTIDE SEQUENCE [LARGE SCALE GENOMIC DNA]</scope>
    <source>
        <strain evidence="8 25">Bir 185</strain>
        <strain evidence="7 24">Bir 187</strain>
        <strain evidence="6 21">C09601061</strain>
        <strain evidence="9 18">D00501624</strain>
        <strain evidence="12 20">G09801536</strain>
        <strain evidence="5 22">G09901357</strain>
        <strain evidence="16">K00500041</strain>
        <strain evidence="11 19">M09401471</strain>
        <strain evidence="17">N09902308</strain>
        <strain evidence="13 23">P00601463</strain>
    </source>
</reference>
<dbReference type="EMBL" id="CHKL01000256">
    <property type="protein sequence ID" value="COW36362.1"/>
    <property type="molecule type" value="Genomic_DNA"/>
</dbReference>
<evidence type="ECO:0000256" key="3">
    <source>
        <dbReference type="ARBA" id="ARBA00049106"/>
    </source>
</evidence>
<dbReference type="Proteomes" id="UP000038802">
    <property type="component" value="Unassembled WGS sequence"/>
</dbReference>
<dbReference type="Proteomes" id="UP000044938">
    <property type="component" value="Unassembled WGS sequence"/>
</dbReference>
<dbReference type="RefSeq" id="WP_003899950.1">
    <property type="nucleotide sequence ID" value="NZ_AP017901.1"/>
</dbReference>
<dbReference type="Proteomes" id="UP000671119">
    <property type="component" value="Unassembled WGS sequence"/>
</dbReference>
<evidence type="ECO:0000313" key="24">
    <source>
        <dbReference type="Proteomes" id="UP000049023"/>
    </source>
</evidence>
<dbReference type="EMBL" id="CSAE01000058">
    <property type="protein sequence ID" value="COV21499.1"/>
    <property type="molecule type" value="Genomic_DNA"/>
</dbReference>
<dbReference type="AlphaFoldDB" id="A0A0T9XGG6"/>
<evidence type="ECO:0000313" key="21">
    <source>
        <dbReference type="Proteomes" id="UP000046680"/>
    </source>
</evidence>
<proteinExistence type="inferred from homology"/>
<dbReference type="EMBL" id="CQQC01000193">
    <property type="protein sequence ID" value="CNU55545.1"/>
    <property type="molecule type" value="Genomic_DNA"/>
</dbReference>
<evidence type="ECO:0000313" key="15">
    <source>
        <dbReference type="EMBL" id="MBP0684816.1"/>
    </source>
</evidence>
<dbReference type="Proteomes" id="UP000050164">
    <property type="component" value="Unassembled WGS sequence"/>
</dbReference>
<evidence type="ECO:0000313" key="25">
    <source>
        <dbReference type="Proteomes" id="UP000050164"/>
    </source>
</evidence>
<dbReference type="Proteomes" id="UP000039021">
    <property type="component" value="Unassembled WGS sequence"/>
</dbReference>
<evidence type="ECO:0000313" key="13">
    <source>
        <dbReference type="EMBL" id="COW36362.1"/>
    </source>
</evidence>
<dbReference type="EC" id="1.-.-.-" evidence="10"/>
<dbReference type="EMBL" id="CSAJ01000012">
    <property type="protein sequence ID" value="COV42953.1"/>
    <property type="molecule type" value="Genomic_DNA"/>
</dbReference>
<dbReference type="EMBL" id="CGCX01000366">
    <property type="protein sequence ID" value="CFR74180.1"/>
    <property type="molecule type" value="Genomic_DNA"/>
</dbReference>
<evidence type="ECO:0000313" key="9">
    <source>
        <dbReference type="EMBL" id="CNU55545.1"/>
    </source>
</evidence>
<dbReference type="EMBL" id="JAGIZI010000032">
    <property type="protein sequence ID" value="MBP0684816.1"/>
    <property type="molecule type" value="Genomic_DNA"/>
</dbReference>
<reference evidence="10" key="2">
    <citation type="submission" date="2015-03" db="EMBL/GenBank/DDBJ databases">
        <authorList>
            <person name="Murphy D."/>
        </authorList>
    </citation>
    <scope>NUCLEOTIDE SEQUENCE [LARGE SCALE GENOMIC DNA]</scope>
    <source>
        <strain evidence="10">K00500041</strain>
    </source>
</reference>
<dbReference type="Gene3D" id="2.30.110.10">
    <property type="entry name" value="Electron Transport, Fmn-binding Protein, Chain A"/>
    <property type="match status" value="1"/>
</dbReference>
<dbReference type="Proteomes" id="UP000049023">
    <property type="component" value="Unassembled WGS sequence"/>
</dbReference>
<evidence type="ECO:0000256" key="1">
    <source>
        <dbReference type="ARBA" id="ARBA00008710"/>
    </source>
</evidence>